<evidence type="ECO:0000313" key="1">
    <source>
        <dbReference type="EMBL" id="MCU7549201.1"/>
    </source>
</evidence>
<proteinExistence type="predicted"/>
<evidence type="ECO:0000313" key="2">
    <source>
        <dbReference type="Proteomes" id="UP001155483"/>
    </source>
</evidence>
<dbReference type="InterPro" id="IPR001360">
    <property type="entry name" value="Glyco_hydro_1"/>
</dbReference>
<reference evidence="1" key="1">
    <citation type="submission" date="2022-09" db="EMBL/GenBank/DDBJ databases">
        <authorList>
            <person name="Yuan C."/>
            <person name="Ke Z."/>
        </authorList>
    </citation>
    <scope>NUCLEOTIDE SEQUENCE</scope>
    <source>
        <strain evidence="1">LB-8</strain>
    </source>
</reference>
<dbReference type="InterPro" id="IPR017853">
    <property type="entry name" value="GH"/>
</dbReference>
<dbReference type="GO" id="GO:0004553">
    <property type="term" value="F:hydrolase activity, hydrolyzing O-glycosyl compounds"/>
    <property type="evidence" value="ECO:0007669"/>
    <property type="project" value="InterPro"/>
</dbReference>
<organism evidence="1 2">
    <name type="scientific">Paraflavisolibacter caeni</name>
    <dbReference type="NCBI Taxonomy" id="2982496"/>
    <lineage>
        <taxon>Bacteria</taxon>
        <taxon>Pseudomonadati</taxon>
        <taxon>Bacteroidota</taxon>
        <taxon>Chitinophagia</taxon>
        <taxon>Chitinophagales</taxon>
        <taxon>Chitinophagaceae</taxon>
        <taxon>Paraflavisolibacter</taxon>
    </lineage>
</organism>
<dbReference type="EMBL" id="JAOTIF010000004">
    <property type="protein sequence ID" value="MCU7549201.1"/>
    <property type="molecule type" value="Genomic_DNA"/>
</dbReference>
<reference evidence="1" key="2">
    <citation type="submission" date="2023-04" db="EMBL/GenBank/DDBJ databases">
        <title>Paracnuella aquatica gen. nov., sp. nov., a member of the family Chitinophagaceae isolated from a hot spring.</title>
        <authorList>
            <person name="Wang C."/>
        </authorList>
    </citation>
    <scope>NUCLEOTIDE SEQUENCE</scope>
    <source>
        <strain evidence="1">LB-8</strain>
    </source>
</reference>
<dbReference type="RefSeq" id="WP_279296643.1">
    <property type="nucleotide sequence ID" value="NZ_JAOTIF010000004.1"/>
</dbReference>
<dbReference type="Pfam" id="PF00232">
    <property type="entry name" value="Glyco_hydro_1"/>
    <property type="match status" value="1"/>
</dbReference>
<protein>
    <submittedName>
        <fullName evidence="1">Family 1 glycosylhydrolase</fullName>
    </submittedName>
</protein>
<dbReference type="SUPFAM" id="SSF51445">
    <property type="entry name" value="(Trans)glycosidases"/>
    <property type="match status" value="1"/>
</dbReference>
<gene>
    <name evidence="1" type="ORF">OCK74_08745</name>
</gene>
<dbReference type="GO" id="GO:0005975">
    <property type="term" value="P:carbohydrate metabolic process"/>
    <property type="evidence" value="ECO:0007669"/>
    <property type="project" value="InterPro"/>
</dbReference>
<keyword evidence="2" id="KW-1185">Reference proteome</keyword>
<sequence>MELLGITHLRYGPPYYKTHLGPDKYDWEFTDITFKRICEHGIIPIVDLCHFGVPDWVGNFQNPDFPELFASYAKAFAERFPYLLYFTPINEIFITATFSALYGWWNERLSGEKSFVTALKHCCKAITLPTNI</sequence>
<dbReference type="Gene3D" id="3.20.20.80">
    <property type="entry name" value="Glycosidases"/>
    <property type="match status" value="1"/>
</dbReference>
<comment type="caution">
    <text evidence="1">The sequence shown here is derived from an EMBL/GenBank/DDBJ whole genome shotgun (WGS) entry which is preliminary data.</text>
</comment>
<accession>A0A9X3B854</accession>
<name>A0A9X3B854_9BACT</name>
<dbReference type="AlphaFoldDB" id="A0A9X3B854"/>
<dbReference type="Proteomes" id="UP001155483">
    <property type="component" value="Unassembled WGS sequence"/>
</dbReference>